<feature type="repeat" description="PPR" evidence="2">
    <location>
        <begin position="180"/>
        <end position="214"/>
    </location>
</feature>
<gene>
    <name evidence="3" type="ORF">NYM_LOCUS661</name>
</gene>
<dbReference type="InterPro" id="IPR011990">
    <property type="entry name" value="TPR-like_helical_dom_sf"/>
</dbReference>
<feature type="repeat" description="PPR" evidence="2">
    <location>
        <begin position="263"/>
        <end position="297"/>
    </location>
</feature>
<dbReference type="InterPro" id="IPR002885">
    <property type="entry name" value="PPR_rpt"/>
</dbReference>
<evidence type="ECO:0000313" key="3">
    <source>
        <dbReference type="EMBL" id="VVV35766.1"/>
    </source>
</evidence>
<proteinExistence type="predicted"/>
<dbReference type="PROSITE" id="PS51375">
    <property type="entry name" value="PPR"/>
    <property type="match status" value="3"/>
</dbReference>
<organism evidence="3">
    <name type="scientific">Nymphaea colorata</name>
    <name type="common">pocket water lily</name>
    <dbReference type="NCBI Taxonomy" id="210225"/>
    <lineage>
        <taxon>Eukaryota</taxon>
        <taxon>Viridiplantae</taxon>
        <taxon>Streptophyta</taxon>
        <taxon>Embryophyta</taxon>
        <taxon>Tracheophyta</taxon>
        <taxon>Spermatophyta</taxon>
        <taxon>Magnoliopsida</taxon>
        <taxon>Nymphaeales</taxon>
        <taxon>Nymphaeaceae</taxon>
        <taxon>Nymphaea</taxon>
    </lineage>
</organism>
<sequence length="424" mass="48299">MAVIVDNKGFEGIRASNLWNEDLVAACLRSFPRIYFQSERSVGCQKGFRRRSPLKQRNLWQEYKDSSNGVRIYGPAAYRDQRRVLEGVNKALNFYTWVESGGGFTHTDITCREMAYVLAKANCLKKLWQFLHEMSRRGAPNELVKTATITAVIKVLGEEGLVKEALMAFYRMKQFWCKPDVVAYNTVIVALCRIGDFKKAKFLVDKMGVPGSRCPPDAFTYTILIGSYCKHSMKTGCLKAIKRRLWEANHLFRIMLSKGLKPDTVTYNCLIDGLCKNYRIGRALELLDSMITSGCSPNRVTYNSFIRYYSTVNEIDKAIEMLVLMTTRNHGVPTSSSYTPIIHALCESGRVCEAREFLVKMVKGGSVPRVYTYNLVIDSLHSAGESGLPDEVRRTIEDQIDIRFRTIKNIKPITSDYTHFQRDS</sequence>
<reference evidence="3" key="1">
    <citation type="submission" date="2019-09" db="EMBL/GenBank/DDBJ databases">
        <authorList>
            <person name="Zhang L."/>
        </authorList>
    </citation>
    <scope>NUCLEOTIDE SEQUENCE</scope>
</reference>
<dbReference type="PANTHER" id="PTHR47933">
    <property type="entry name" value="PENTATRICOPEPTIDE REPEAT-CONTAINING PROTEIN 1, MITOCHONDRIAL"/>
    <property type="match status" value="1"/>
</dbReference>
<dbReference type="Gramene" id="NC1G0101990.1">
    <property type="protein sequence ID" value="NC1G0101990.1:cds"/>
    <property type="gene ID" value="NC1G0101990"/>
</dbReference>
<dbReference type="PANTHER" id="PTHR47933:SF76">
    <property type="entry name" value="PENTACOTRIPEPTIDE-REPEAT REGION OF PRORP DOMAIN-CONTAINING PROTEIN"/>
    <property type="match status" value="1"/>
</dbReference>
<accession>A0A5K0V3S6</accession>
<evidence type="ECO:0008006" key="4">
    <source>
        <dbReference type="Google" id="ProtNLM"/>
    </source>
</evidence>
<dbReference type="EMBL" id="LR721774">
    <property type="protein sequence ID" value="VVV35766.1"/>
    <property type="molecule type" value="Genomic_DNA"/>
</dbReference>
<name>A0A5K0V3S6_9MAGN</name>
<dbReference type="NCBIfam" id="TIGR00756">
    <property type="entry name" value="PPR"/>
    <property type="match status" value="5"/>
</dbReference>
<dbReference type="GO" id="GO:0003729">
    <property type="term" value="F:mRNA binding"/>
    <property type="evidence" value="ECO:0007669"/>
    <property type="project" value="TreeGrafter"/>
</dbReference>
<dbReference type="Gene3D" id="1.25.40.10">
    <property type="entry name" value="Tetratricopeptide repeat domain"/>
    <property type="match status" value="3"/>
</dbReference>
<dbReference type="Pfam" id="PF13041">
    <property type="entry name" value="PPR_2"/>
    <property type="match status" value="3"/>
</dbReference>
<dbReference type="InterPro" id="IPR051240">
    <property type="entry name" value="Mito_RNA-Proc/Resp"/>
</dbReference>
<evidence type="ECO:0000256" key="1">
    <source>
        <dbReference type="ARBA" id="ARBA00022737"/>
    </source>
</evidence>
<keyword evidence="1" id="KW-0677">Repeat</keyword>
<protein>
    <recommendedName>
        <fullName evidence="4">Pentacotripeptide-repeat region of PRORP domain-containing protein</fullName>
    </recommendedName>
</protein>
<dbReference type="AlphaFoldDB" id="A0A5K0V3S6"/>
<evidence type="ECO:0000256" key="2">
    <source>
        <dbReference type="PROSITE-ProRule" id="PRU00708"/>
    </source>
</evidence>
<dbReference type="Pfam" id="PF01535">
    <property type="entry name" value="PPR"/>
    <property type="match status" value="1"/>
</dbReference>
<feature type="repeat" description="PPR" evidence="2">
    <location>
        <begin position="334"/>
        <end position="368"/>
    </location>
</feature>